<organism evidence="1 2">
    <name type="scientific">Puccinia graminis f. sp. tritici</name>
    <dbReference type="NCBI Taxonomy" id="56615"/>
    <lineage>
        <taxon>Eukaryota</taxon>
        <taxon>Fungi</taxon>
        <taxon>Dikarya</taxon>
        <taxon>Basidiomycota</taxon>
        <taxon>Pucciniomycotina</taxon>
        <taxon>Pucciniomycetes</taxon>
        <taxon>Pucciniales</taxon>
        <taxon>Pucciniaceae</taxon>
        <taxon>Puccinia</taxon>
    </lineage>
</organism>
<evidence type="ECO:0008006" key="3">
    <source>
        <dbReference type="Google" id="ProtNLM"/>
    </source>
</evidence>
<keyword evidence="2" id="KW-1185">Reference proteome</keyword>
<dbReference type="OrthoDB" id="2505909at2759"/>
<dbReference type="EMBL" id="VSWC01000157">
    <property type="protein sequence ID" value="KAA1075303.1"/>
    <property type="molecule type" value="Genomic_DNA"/>
</dbReference>
<dbReference type="AlphaFoldDB" id="A0A5B0MGN5"/>
<reference evidence="1 2" key="1">
    <citation type="submission" date="2019-05" db="EMBL/GenBank/DDBJ databases">
        <title>Emergence of the Ug99 lineage of the wheat stem rust pathogen through somatic hybridization.</title>
        <authorList>
            <person name="Li F."/>
            <person name="Upadhyaya N.M."/>
            <person name="Sperschneider J."/>
            <person name="Matny O."/>
            <person name="Nguyen-Phuc H."/>
            <person name="Mago R."/>
            <person name="Raley C."/>
            <person name="Miller M.E."/>
            <person name="Silverstein K.A.T."/>
            <person name="Henningsen E."/>
            <person name="Hirsch C.D."/>
            <person name="Visser B."/>
            <person name="Pretorius Z.A."/>
            <person name="Steffenson B.J."/>
            <person name="Schwessinger B."/>
            <person name="Dodds P.N."/>
            <person name="Figueroa M."/>
        </authorList>
    </citation>
    <scope>NUCLEOTIDE SEQUENCE [LARGE SCALE GENOMIC DNA]</scope>
    <source>
        <strain evidence="1">21-0</strain>
    </source>
</reference>
<accession>A0A5B0MGN5</accession>
<sequence>MSLRRPPNQLIHYCHQGPGGRKGPPICWAFTASAAAEPIGSIFKWLRKSTGVIPCAIMSDCALAIKKGVNLAYEDLGRQAPHMYCDEINWDQ</sequence>
<name>A0A5B0MGN5_PUCGR</name>
<protein>
    <recommendedName>
        <fullName evidence="3">MULE transposase domain-containing protein</fullName>
    </recommendedName>
</protein>
<evidence type="ECO:0000313" key="1">
    <source>
        <dbReference type="EMBL" id="KAA1075303.1"/>
    </source>
</evidence>
<comment type="caution">
    <text evidence="1">The sequence shown here is derived from an EMBL/GenBank/DDBJ whole genome shotgun (WGS) entry which is preliminary data.</text>
</comment>
<gene>
    <name evidence="1" type="ORF">PGT21_033390</name>
</gene>
<dbReference type="Proteomes" id="UP000324748">
    <property type="component" value="Unassembled WGS sequence"/>
</dbReference>
<proteinExistence type="predicted"/>
<evidence type="ECO:0000313" key="2">
    <source>
        <dbReference type="Proteomes" id="UP000324748"/>
    </source>
</evidence>